<dbReference type="Gene3D" id="3.10.180.10">
    <property type="entry name" value="2,3-Dihydroxybiphenyl 1,2-Dioxygenase, domain 1"/>
    <property type="match status" value="1"/>
</dbReference>
<dbReference type="GeneID" id="19974804"/>
<name>W2RN03_CYPE1</name>
<dbReference type="AlphaFoldDB" id="W2RN03"/>
<proteinExistence type="predicted"/>
<dbReference type="SUPFAM" id="SSF54593">
    <property type="entry name" value="Glyoxalase/Bleomycin resistance protein/Dihydroxybiphenyl dioxygenase"/>
    <property type="match status" value="1"/>
</dbReference>
<dbReference type="InterPro" id="IPR009725">
    <property type="entry name" value="3_dmu_93_MTrfase"/>
</dbReference>
<evidence type="ECO:0000313" key="3">
    <source>
        <dbReference type="Proteomes" id="UP000030752"/>
    </source>
</evidence>
<evidence type="ECO:0000259" key="1">
    <source>
        <dbReference type="Pfam" id="PF06983"/>
    </source>
</evidence>
<accession>W2RN03</accession>
<dbReference type="RefSeq" id="XP_008720011.1">
    <property type="nucleotide sequence ID" value="XM_008721789.1"/>
</dbReference>
<evidence type="ECO:0000313" key="2">
    <source>
        <dbReference type="EMBL" id="ETN37842.1"/>
    </source>
</evidence>
<dbReference type="HOGENOM" id="CLU_046006_22_1_1"/>
<protein>
    <recommendedName>
        <fullName evidence="1">PhnB-like domain-containing protein</fullName>
    </recommendedName>
</protein>
<gene>
    <name evidence="2" type="ORF">HMPREF1541_07465</name>
</gene>
<keyword evidence="3" id="KW-1185">Reference proteome</keyword>
<dbReference type="Pfam" id="PF06983">
    <property type="entry name" value="3-dmu-9_3-mt"/>
    <property type="match status" value="1"/>
</dbReference>
<dbReference type="VEuPathDB" id="FungiDB:HMPREF1541_07465"/>
<organism evidence="2 3">
    <name type="scientific">Cyphellophora europaea (strain CBS 101466)</name>
    <name type="common">Phialophora europaea</name>
    <dbReference type="NCBI Taxonomy" id="1220924"/>
    <lineage>
        <taxon>Eukaryota</taxon>
        <taxon>Fungi</taxon>
        <taxon>Dikarya</taxon>
        <taxon>Ascomycota</taxon>
        <taxon>Pezizomycotina</taxon>
        <taxon>Eurotiomycetes</taxon>
        <taxon>Chaetothyriomycetidae</taxon>
        <taxon>Chaetothyriales</taxon>
        <taxon>Cyphellophoraceae</taxon>
        <taxon>Cyphellophora</taxon>
    </lineage>
</organism>
<dbReference type="InterPro" id="IPR028973">
    <property type="entry name" value="PhnB-like"/>
</dbReference>
<dbReference type="PANTHER" id="PTHR33990">
    <property type="entry name" value="PROTEIN YJDN-RELATED"/>
    <property type="match status" value="1"/>
</dbReference>
<dbReference type="eggNOG" id="ENOG502SNVF">
    <property type="taxonomic scope" value="Eukaryota"/>
</dbReference>
<reference evidence="2 3" key="1">
    <citation type="submission" date="2013-03" db="EMBL/GenBank/DDBJ databases">
        <title>The Genome Sequence of Phialophora europaea CBS 101466.</title>
        <authorList>
            <consortium name="The Broad Institute Genomics Platform"/>
            <person name="Cuomo C."/>
            <person name="de Hoog S."/>
            <person name="Gorbushina A."/>
            <person name="Walker B."/>
            <person name="Young S.K."/>
            <person name="Zeng Q."/>
            <person name="Gargeya S."/>
            <person name="Fitzgerald M."/>
            <person name="Haas B."/>
            <person name="Abouelleil A."/>
            <person name="Allen A.W."/>
            <person name="Alvarado L."/>
            <person name="Arachchi H.M."/>
            <person name="Berlin A.M."/>
            <person name="Chapman S.B."/>
            <person name="Gainer-Dewar J."/>
            <person name="Goldberg J."/>
            <person name="Griggs A."/>
            <person name="Gujja S."/>
            <person name="Hansen M."/>
            <person name="Howarth C."/>
            <person name="Imamovic A."/>
            <person name="Ireland A."/>
            <person name="Larimer J."/>
            <person name="McCowan C."/>
            <person name="Murphy C."/>
            <person name="Pearson M."/>
            <person name="Poon T.W."/>
            <person name="Priest M."/>
            <person name="Roberts A."/>
            <person name="Saif S."/>
            <person name="Shea T."/>
            <person name="Sisk P."/>
            <person name="Sykes S."/>
            <person name="Wortman J."/>
            <person name="Nusbaum C."/>
            <person name="Birren B."/>
        </authorList>
    </citation>
    <scope>NUCLEOTIDE SEQUENCE [LARGE SCALE GENOMIC DNA]</scope>
    <source>
        <strain evidence="2 3">CBS 101466</strain>
    </source>
</reference>
<dbReference type="OrthoDB" id="10255422at2759"/>
<dbReference type="PIRSF" id="PIRSF021700">
    <property type="entry name" value="3_dmu_93_MTrfase"/>
    <property type="match status" value="1"/>
</dbReference>
<dbReference type="InParanoid" id="W2RN03"/>
<dbReference type="Proteomes" id="UP000030752">
    <property type="component" value="Unassembled WGS sequence"/>
</dbReference>
<sequence>MTNTVLSPEAHPLSSANITLTPTLFFHGDGLTAAQFYTTLLPSSTITSPTTLPSPDASPTTPAPTTIHLTLLTHPFLIINVPPSDPNTPPPWTPNESFSFTLTVDTQAEIDQLWDALTAKGGQPSDCCWCKDRWGVSWQVVPRLLVRCMQGAEGKAAQKAAMQVMMGWRGGRRPDVRELERVVGALA</sequence>
<dbReference type="PANTHER" id="PTHR33990:SF2">
    <property type="entry name" value="PHNB-LIKE DOMAIN-CONTAINING PROTEIN"/>
    <property type="match status" value="1"/>
</dbReference>
<dbReference type="InterPro" id="IPR029068">
    <property type="entry name" value="Glyas_Bleomycin-R_OHBP_Dase"/>
</dbReference>
<dbReference type="EMBL" id="KB822723">
    <property type="protein sequence ID" value="ETN37842.1"/>
    <property type="molecule type" value="Genomic_DNA"/>
</dbReference>
<feature type="domain" description="PhnB-like" evidence="1">
    <location>
        <begin position="20"/>
        <end position="141"/>
    </location>
</feature>
<dbReference type="STRING" id="1220924.W2RN03"/>